<evidence type="ECO:0000313" key="2">
    <source>
        <dbReference type="EMBL" id="RVD82828.1"/>
    </source>
</evidence>
<dbReference type="AlphaFoldDB" id="A0A436ZV43"/>
<dbReference type="RefSeq" id="XP_067488372.1">
    <property type="nucleotide sequence ID" value="XM_067636792.1"/>
</dbReference>
<evidence type="ECO:0000256" key="1">
    <source>
        <dbReference type="SAM" id="MobiDB-lite"/>
    </source>
</evidence>
<dbReference type="GeneID" id="93589551"/>
<name>A0A436ZV43_ARTFL</name>
<dbReference type="STRING" id="97331.A0A436ZV43"/>
<feature type="region of interest" description="Disordered" evidence="1">
    <location>
        <begin position="79"/>
        <end position="201"/>
    </location>
</feature>
<proteinExistence type="predicted"/>
<evidence type="ECO:0000313" key="3">
    <source>
        <dbReference type="Proteomes" id="UP000283090"/>
    </source>
</evidence>
<reference evidence="2 3" key="1">
    <citation type="submission" date="2019-01" db="EMBL/GenBank/DDBJ databases">
        <title>Intercellular communication is required for trap formation in the nematode-trapping fungus Duddingtonia flagrans.</title>
        <authorList>
            <person name="Youssar L."/>
            <person name="Wernet V."/>
            <person name="Hensel N."/>
            <person name="Hildebrandt H.-G."/>
            <person name="Fischer R."/>
        </authorList>
    </citation>
    <scope>NUCLEOTIDE SEQUENCE [LARGE SCALE GENOMIC DNA]</scope>
    <source>
        <strain evidence="2 3">CBS H-5679</strain>
    </source>
</reference>
<feature type="compositionally biased region" description="Basic and acidic residues" evidence="1">
    <location>
        <begin position="79"/>
        <end position="97"/>
    </location>
</feature>
<sequence>MGSAIDGEKNSIERLIDFDLPNTTPGNEVPADLEVEGVPQEEVAKALRGIYYETEEVIQFEGGDAPAFDDQISDIERENLVRQKGNLEREEAMRKTEEDENDDDDEFEDARDSWNGNPFSDDEDFKYRPPYNEDDENPPSNNKTTKDPPSDDKTVKDPPSNDKTVKDPSSNDEDDKDPPSDDDPENPFSDKHRVKEGPPKD</sequence>
<feature type="compositionally biased region" description="Basic and acidic residues" evidence="1">
    <location>
        <begin position="144"/>
        <end position="166"/>
    </location>
</feature>
<comment type="caution">
    <text evidence="2">The sequence shown here is derived from an EMBL/GenBank/DDBJ whole genome shotgun (WGS) entry which is preliminary data.</text>
</comment>
<feature type="compositionally biased region" description="Acidic residues" evidence="1">
    <location>
        <begin position="98"/>
        <end position="109"/>
    </location>
</feature>
<gene>
    <name evidence="2" type="ORF">DFL_007240</name>
</gene>
<protein>
    <submittedName>
        <fullName evidence="2">Uncharacterized protein</fullName>
    </submittedName>
</protein>
<dbReference type="OrthoDB" id="10305805at2759"/>
<keyword evidence="3" id="KW-1185">Reference proteome</keyword>
<feature type="compositionally biased region" description="Acidic residues" evidence="1">
    <location>
        <begin position="170"/>
        <end position="185"/>
    </location>
</feature>
<feature type="compositionally biased region" description="Basic and acidic residues" evidence="1">
    <location>
        <begin position="188"/>
        <end position="201"/>
    </location>
</feature>
<accession>A0A436ZV43</accession>
<dbReference type="Proteomes" id="UP000283090">
    <property type="component" value="Unassembled WGS sequence"/>
</dbReference>
<dbReference type="EMBL" id="SAEB01000009">
    <property type="protein sequence ID" value="RVD82828.1"/>
    <property type="molecule type" value="Genomic_DNA"/>
</dbReference>
<organism evidence="2 3">
    <name type="scientific">Arthrobotrys flagrans</name>
    <name type="common">Nematode-trapping fungus</name>
    <name type="synonym">Trichothecium flagrans</name>
    <dbReference type="NCBI Taxonomy" id="97331"/>
    <lineage>
        <taxon>Eukaryota</taxon>
        <taxon>Fungi</taxon>
        <taxon>Dikarya</taxon>
        <taxon>Ascomycota</taxon>
        <taxon>Pezizomycotina</taxon>
        <taxon>Orbiliomycetes</taxon>
        <taxon>Orbiliales</taxon>
        <taxon>Orbiliaceae</taxon>
        <taxon>Arthrobotrys</taxon>
    </lineage>
</organism>
<dbReference type="VEuPathDB" id="FungiDB:DFL_007240"/>